<evidence type="ECO:0000256" key="7">
    <source>
        <dbReference type="SAM" id="MobiDB-lite"/>
    </source>
</evidence>
<dbReference type="GO" id="GO:0043169">
    <property type="term" value="F:cation binding"/>
    <property type="evidence" value="ECO:0007669"/>
    <property type="project" value="InterPro"/>
</dbReference>
<dbReference type="InterPro" id="IPR037439">
    <property type="entry name" value="Branching_enzy"/>
</dbReference>
<comment type="subcellular location">
    <subcellularLocation>
        <location evidence="2">Plastid</location>
        <location evidence="2">Amyloplast</location>
    </subcellularLocation>
</comment>
<dbReference type="PANTHER" id="PTHR43651">
    <property type="entry name" value="1,4-ALPHA-GLUCAN-BRANCHING ENZYME"/>
    <property type="match status" value="1"/>
</dbReference>
<dbReference type="EC" id="2.4.1.18" evidence="4"/>
<dbReference type="Pfam" id="PF02806">
    <property type="entry name" value="Alpha-amylase_C"/>
    <property type="match status" value="1"/>
</dbReference>
<dbReference type="Proteomes" id="UP000825935">
    <property type="component" value="Chromosome 9"/>
</dbReference>
<dbReference type="PANTHER" id="PTHR43651:SF4">
    <property type="entry name" value="1,4-ALPHA-GLUCAN-BRANCHING ENZYME 3, CHLOROPLASTIC_AMYLOPLASTIC"/>
    <property type="match status" value="1"/>
</dbReference>
<dbReference type="SUPFAM" id="SSF51011">
    <property type="entry name" value="Glycosyl hydrolase domain"/>
    <property type="match status" value="1"/>
</dbReference>
<dbReference type="OrthoDB" id="196493at2759"/>
<sequence>MACMSPCVQASQDEVCRVVSTRSSLRGTLSGNKNRKPVKFSCVGRISSVETTSRNRNRGAVGIHASSARSSTVEREKSSTGKYGGSKIDPTGFLEQIGSTSDSASSKEYELSVKTFAQFLRNRYKVLKELREKIVDYDLSLLEFASGYEIFGLHRHFRHRIEFVEWAPGARFVSLIGDFNDWHHRRNAADRSQPDDFGVWRIPIDDKLREGQEEDPWYQDYNYLDDYDRGDENPDIDAILQKANDEYWERGEDEYMYGRPEQLESELFKVFFGSHESVDPYEKGSLDELERLKAKAEEVAESLQSTYRNDDLPPVDTIMNDDSSEDEFNIFVDPIWRKRILSKKPPIQYWKYIIKGRIAWQEKYVPGIPHGGRYRVYLHTKEGPVERLSAWSTYILQDPDGGRSSSIHWEPPPQEIFQWQHETPEKPKSLRIYECHVGISSKEPKISTFNEFTDNILPYIKESGYNAIQLFGIQEHCDYASAGYKVTGMFAVSSRFGKPEDFKRLVDVAHGLGLLVFLDVVHSYASPDTLNGLAAFDGGNDCYFHPGKRGHHKYWGTRMYNYNSYEVLRFLLSNLKWWVNEYHVDGFNFHSLASMLYTHNGFEKRTGGYDYFCNQYVDQDAQNYLILANEMLHTLNPNIITIAEDTTFYPGLCQPINKGGLGFDYAVSTQPAEMWAWLIRYGSDQHWIISQIVDTLTRQKSFGKMIAFTESHAQSITGGMSLSQALLSRSGLSSLDQRGIALLKIIRLVTFSLAGSAYMNFMGNEFGHPERVEFPRPGNKNSFAHACRQWDLINKNNPYSQLKTFDKALMELDNVFGILNKPSSEYVFVDDKNKVLGCTRGKLLFVLNFNSSCSYESLHIPVEEAGDYEMILDSDHQMFGGEGQLKGLPLSRMSSLERKNGTFQLELCLPSLSAQVYRLSRISKI</sequence>
<dbReference type="Pfam" id="PF00128">
    <property type="entry name" value="Alpha-amylase"/>
    <property type="match status" value="1"/>
</dbReference>
<evidence type="ECO:0000259" key="8">
    <source>
        <dbReference type="SMART" id="SM00642"/>
    </source>
</evidence>
<gene>
    <name evidence="9" type="ORF">KP509_09G001300</name>
</gene>
<evidence type="ECO:0000256" key="4">
    <source>
        <dbReference type="ARBA" id="ARBA00012541"/>
    </source>
</evidence>
<feature type="domain" description="Glycosyl hydrolase family 13 catalytic" evidence="8">
    <location>
        <begin position="452"/>
        <end position="813"/>
    </location>
</feature>
<comment type="catalytic activity">
    <reaction evidence="1">
        <text>Transfers a segment of a (1-&gt;4)-alpha-D-glucan chain to a primary hydroxy group in a similar glucan chain.</text>
        <dbReference type="EC" id="2.4.1.18"/>
    </reaction>
</comment>
<dbReference type="EMBL" id="CM035414">
    <property type="protein sequence ID" value="KAH7428433.1"/>
    <property type="molecule type" value="Genomic_DNA"/>
</dbReference>
<evidence type="ECO:0000256" key="6">
    <source>
        <dbReference type="ARBA" id="ARBA00023234"/>
    </source>
</evidence>
<dbReference type="InterPro" id="IPR004193">
    <property type="entry name" value="Glyco_hydro_13_N"/>
</dbReference>
<evidence type="ECO:0000256" key="5">
    <source>
        <dbReference type="ARBA" id="ARBA00022679"/>
    </source>
</evidence>
<feature type="region of interest" description="Disordered" evidence="7">
    <location>
        <begin position="56"/>
        <end position="85"/>
    </location>
</feature>
<dbReference type="AlphaFoldDB" id="A0A8T2U3W2"/>
<organism evidence="9 10">
    <name type="scientific">Ceratopteris richardii</name>
    <name type="common">Triangle waterfern</name>
    <dbReference type="NCBI Taxonomy" id="49495"/>
    <lineage>
        <taxon>Eukaryota</taxon>
        <taxon>Viridiplantae</taxon>
        <taxon>Streptophyta</taxon>
        <taxon>Embryophyta</taxon>
        <taxon>Tracheophyta</taxon>
        <taxon>Polypodiopsida</taxon>
        <taxon>Polypodiidae</taxon>
        <taxon>Polypodiales</taxon>
        <taxon>Pteridineae</taxon>
        <taxon>Pteridaceae</taxon>
        <taxon>Parkerioideae</taxon>
        <taxon>Ceratopteris</taxon>
    </lineage>
</organism>
<dbReference type="SMART" id="SM00642">
    <property type="entry name" value="Aamy"/>
    <property type="match status" value="1"/>
</dbReference>
<dbReference type="InterPro" id="IPR006047">
    <property type="entry name" value="GH13_cat_dom"/>
</dbReference>
<name>A0A8T2U3W2_CERRI</name>
<evidence type="ECO:0000313" key="9">
    <source>
        <dbReference type="EMBL" id="KAH7428433.1"/>
    </source>
</evidence>
<keyword evidence="5" id="KW-0808">Transferase</keyword>
<dbReference type="Pfam" id="PF02922">
    <property type="entry name" value="CBM_48"/>
    <property type="match status" value="1"/>
</dbReference>
<comment type="caution">
    <text evidence="9">The sequence shown here is derived from an EMBL/GenBank/DDBJ whole genome shotgun (WGS) entry which is preliminary data.</text>
</comment>
<dbReference type="EMBL" id="CM035414">
    <property type="protein sequence ID" value="KAH7428432.1"/>
    <property type="molecule type" value="Genomic_DNA"/>
</dbReference>
<evidence type="ECO:0000313" key="10">
    <source>
        <dbReference type="Proteomes" id="UP000825935"/>
    </source>
</evidence>
<dbReference type="Gene3D" id="2.60.40.1180">
    <property type="entry name" value="Golgi alpha-mannosidase II"/>
    <property type="match status" value="1"/>
</dbReference>
<protein>
    <recommendedName>
        <fullName evidence="4">1,4-alpha-glucan branching enzyme</fullName>
        <ecNumber evidence="4">2.4.1.18</ecNumber>
    </recommendedName>
</protein>
<dbReference type="EMBL" id="CM035414">
    <property type="protein sequence ID" value="KAH7428430.1"/>
    <property type="molecule type" value="Genomic_DNA"/>
</dbReference>
<proteinExistence type="inferred from homology"/>
<dbReference type="InterPro" id="IPR014756">
    <property type="entry name" value="Ig_E-set"/>
</dbReference>
<dbReference type="InterPro" id="IPR017853">
    <property type="entry name" value="GH"/>
</dbReference>
<dbReference type="Gene3D" id="2.60.40.10">
    <property type="entry name" value="Immunoglobulins"/>
    <property type="match status" value="2"/>
</dbReference>
<dbReference type="GO" id="GO:0004553">
    <property type="term" value="F:hydrolase activity, hydrolyzing O-glycosyl compounds"/>
    <property type="evidence" value="ECO:0007669"/>
    <property type="project" value="InterPro"/>
</dbReference>
<dbReference type="GO" id="GO:0005978">
    <property type="term" value="P:glycogen biosynthetic process"/>
    <property type="evidence" value="ECO:0007669"/>
    <property type="project" value="InterPro"/>
</dbReference>
<dbReference type="FunFam" id="3.20.20.80:FF:000093">
    <property type="entry name" value="1,4-alpha-glucan-branching enzyme 3, chloroplastic/amyloplastic"/>
    <property type="match status" value="1"/>
</dbReference>
<keyword evidence="10" id="KW-1185">Reference proteome</keyword>
<evidence type="ECO:0000256" key="1">
    <source>
        <dbReference type="ARBA" id="ARBA00000826"/>
    </source>
</evidence>
<keyword evidence="6" id="KW-0035">Amyloplast</keyword>
<dbReference type="InterPro" id="IPR013780">
    <property type="entry name" value="Glyco_hydro_b"/>
</dbReference>
<dbReference type="GO" id="GO:0003844">
    <property type="term" value="F:1,4-alpha-glucan branching enzyme activity"/>
    <property type="evidence" value="ECO:0007669"/>
    <property type="project" value="UniProtKB-EC"/>
</dbReference>
<dbReference type="GO" id="GO:0009501">
    <property type="term" value="C:amyloplast"/>
    <property type="evidence" value="ECO:0007669"/>
    <property type="project" value="UniProtKB-SubCell"/>
</dbReference>
<accession>A0A8T2U3W2</accession>
<keyword evidence="6" id="KW-0934">Plastid</keyword>
<evidence type="ECO:0000256" key="2">
    <source>
        <dbReference type="ARBA" id="ARBA00004602"/>
    </source>
</evidence>
<dbReference type="PIRSF" id="PIRSF000463">
    <property type="entry name" value="GlgB"/>
    <property type="match status" value="1"/>
</dbReference>
<reference evidence="9" key="1">
    <citation type="submission" date="2021-08" db="EMBL/GenBank/DDBJ databases">
        <title>WGS assembly of Ceratopteris richardii.</title>
        <authorList>
            <person name="Marchant D.B."/>
            <person name="Chen G."/>
            <person name="Jenkins J."/>
            <person name="Shu S."/>
            <person name="Leebens-Mack J."/>
            <person name="Grimwood J."/>
            <person name="Schmutz J."/>
            <person name="Soltis P."/>
            <person name="Soltis D."/>
            <person name="Chen Z.-H."/>
        </authorList>
    </citation>
    <scope>NUCLEOTIDE SEQUENCE</scope>
    <source>
        <strain evidence="9">Whitten #5841</strain>
        <tissue evidence="9">Leaf</tissue>
    </source>
</reference>
<dbReference type="InterPro" id="IPR006048">
    <property type="entry name" value="A-amylase/branching_C"/>
</dbReference>
<dbReference type="SUPFAM" id="SSF51445">
    <property type="entry name" value="(Trans)glycosidases"/>
    <property type="match status" value="1"/>
</dbReference>
<dbReference type="Gene3D" id="3.20.20.80">
    <property type="entry name" value="Glycosidases"/>
    <property type="match status" value="1"/>
</dbReference>
<comment type="similarity">
    <text evidence="3">Belongs to the glycosyl hydrolase 13 family. GlgB subfamily.</text>
</comment>
<dbReference type="OMA" id="HWDPPPE"/>
<evidence type="ECO:0000256" key="3">
    <source>
        <dbReference type="ARBA" id="ARBA00009000"/>
    </source>
</evidence>
<dbReference type="SUPFAM" id="SSF81296">
    <property type="entry name" value="E set domains"/>
    <property type="match status" value="1"/>
</dbReference>
<dbReference type="EMBL" id="CM035414">
    <property type="protein sequence ID" value="KAH7428428.1"/>
    <property type="molecule type" value="Genomic_DNA"/>
</dbReference>
<dbReference type="InterPro" id="IPR013783">
    <property type="entry name" value="Ig-like_fold"/>
</dbReference>